<feature type="region of interest" description="Disordered" evidence="1">
    <location>
        <begin position="206"/>
        <end position="225"/>
    </location>
</feature>
<dbReference type="OrthoDB" id="3649027at2759"/>
<dbReference type="Proteomes" id="UP001056384">
    <property type="component" value="Chromosome 4"/>
</dbReference>
<accession>A0A9Q9ATM7</accession>
<feature type="region of interest" description="Disordered" evidence="1">
    <location>
        <begin position="251"/>
        <end position="272"/>
    </location>
</feature>
<dbReference type="AlphaFoldDB" id="A0A9Q9ATM7"/>
<sequence>MPSTKIEVAWAVEVKVHKLGASLEAYDRLQPTLATIRLCTRFGTGDKATINKLLVELIQQIEDLIMQDERLKTIPAWARDFRCWSSRCEQIDHITDDGMLEHYNQMMEDIPHSYDSEDEEDQACCYSCLIRRRQRSTVNQMFDKLSKVLLRDFGLKVWMSHVRTAGIDEVTDKNKAQFTKAYLYLPASTFAVQEWDPIFGEYSYSPRRQPKESGSASSLDVPPTPSMDSLARFDRALKALSLRTVCDAQASSSKPVVWPEGDQQESTASQKVKIRPKPKLTMLIRNCDDSEW</sequence>
<proteinExistence type="predicted"/>
<organism evidence="2 3">
    <name type="scientific">Septoria linicola</name>
    <dbReference type="NCBI Taxonomy" id="215465"/>
    <lineage>
        <taxon>Eukaryota</taxon>
        <taxon>Fungi</taxon>
        <taxon>Dikarya</taxon>
        <taxon>Ascomycota</taxon>
        <taxon>Pezizomycotina</taxon>
        <taxon>Dothideomycetes</taxon>
        <taxon>Dothideomycetidae</taxon>
        <taxon>Mycosphaerellales</taxon>
        <taxon>Mycosphaerellaceae</taxon>
        <taxon>Septoria</taxon>
    </lineage>
</organism>
<name>A0A9Q9ATM7_9PEZI</name>
<protein>
    <submittedName>
        <fullName evidence="2">Uncharacterized protein</fullName>
    </submittedName>
</protein>
<gene>
    <name evidence="2" type="ORF">Slin15195_G052470</name>
</gene>
<dbReference type="EMBL" id="CP099421">
    <property type="protein sequence ID" value="USW51928.1"/>
    <property type="molecule type" value="Genomic_DNA"/>
</dbReference>
<reference evidence="2" key="1">
    <citation type="submission" date="2022-06" db="EMBL/GenBank/DDBJ databases">
        <title>Complete genome sequences of two strains of the flax pathogen Septoria linicola.</title>
        <authorList>
            <person name="Lapalu N."/>
            <person name="Simon A."/>
            <person name="Demenou B."/>
            <person name="Paumier D."/>
            <person name="Guillot M.-P."/>
            <person name="Gout L."/>
            <person name="Valade R."/>
        </authorList>
    </citation>
    <scope>NUCLEOTIDE SEQUENCE</scope>
    <source>
        <strain evidence="2">SE15195</strain>
    </source>
</reference>
<keyword evidence="3" id="KW-1185">Reference proteome</keyword>
<evidence type="ECO:0000313" key="2">
    <source>
        <dbReference type="EMBL" id="USW51928.1"/>
    </source>
</evidence>
<evidence type="ECO:0000313" key="3">
    <source>
        <dbReference type="Proteomes" id="UP001056384"/>
    </source>
</evidence>
<evidence type="ECO:0000256" key="1">
    <source>
        <dbReference type="SAM" id="MobiDB-lite"/>
    </source>
</evidence>